<evidence type="ECO:0000256" key="8">
    <source>
        <dbReference type="PROSITE-ProRule" id="PRU00284"/>
    </source>
</evidence>
<sequence length="720" mass="75053">MLGGFCPITPPLPRGRSGKPRVSTAVVETAGPLGNTEGDVMRVSIAAKIMALVIASVVATVAIIQAVAYSSVKDGYEAVTAQAVESYLHVLNRQIESYKEVYADMARTQALRPNVIDGVLAGDTAKLRDLGQTLMAGGKADLVVFANAKADVLARAHNDKAGDNIGNQEGVKRALAGEPCSVFESGNTVRFSIRAYAPIKKDGAVIGVVIVGQDLSNNSTLVDGVKKDLGAEATIFYGDTRVSTSLVVDGKRAVGTALDNKAIVDAVLRQGKTYLGENTLFGRLYRTAYAPLKNDGNIVGMVFIGVDISQVMAARDAIIKQIGLAGLGSLILFAALAWWLSKVLVRPLLACMDFARAVARGETDRALVVSRADETGVLAQALTAMAGDIRCRMDEAAAAKQQAEAEALCAKADRAKADEACRLAETAKMEGMLHAAERIEVVVEAVTNASHQLAAQIEQSTQGAKDQSRQVAEAAGSMEQLNSTVLEVAKNASEAADAAEAARKRAEEGASVVDEVVRGIFQVADQARGLKDDMGALGQKAQNIGAIMEVISDIADQTNLLALNAAIEAARAGDAGRGFAVVADEVRKLAEKTMTATKEVGAAIQGIQDGARRNVAGFDKAVEGVEAATDLARRSGEALTSIVGLVDAVADQVRSIATAAEEQSAAAEEIGRTVDRVSRISGETAQAMGESSAAVDNLAGQAKALQGLVLDMQREGEAKA</sequence>
<name>C4XN19_SOLM1</name>
<dbReference type="PROSITE" id="PS50885">
    <property type="entry name" value="HAMP"/>
    <property type="match status" value="1"/>
</dbReference>
<evidence type="ECO:0000256" key="6">
    <source>
        <dbReference type="ARBA" id="ARBA00023224"/>
    </source>
</evidence>
<feature type="transmembrane region" description="Helical" evidence="10">
    <location>
        <begin position="322"/>
        <end position="341"/>
    </location>
</feature>
<dbReference type="InterPro" id="IPR003660">
    <property type="entry name" value="HAMP_dom"/>
</dbReference>
<dbReference type="EMBL" id="AP010904">
    <property type="protein sequence ID" value="BAH77322.1"/>
    <property type="molecule type" value="Genomic_DNA"/>
</dbReference>
<dbReference type="InterPro" id="IPR029151">
    <property type="entry name" value="Sensor-like_sf"/>
</dbReference>
<dbReference type="SUPFAM" id="SSF58104">
    <property type="entry name" value="Methyl-accepting chemotaxis protein (MCP) signaling domain"/>
    <property type="match status" value="1"/>
</dbReference>
<evidence type="ECO:0000256" key="9">
    <source>
        <dbReference type="SAM" id="Coils"/>
    </source>
</evidence>
<dbReference type="SUPFAM" id="SSF103190">
    <property type="entry name" value="Sensory domain-like"/>
    <property type="match status" value="2"/>
</dbReference>
<dbReference type="SMART" id="SM00304">
    <property type="entry name" value="HAMP"/>
    <property type="match status" value="1"/>
</dbReference>
<dbReference type="GO" id="GO:0007165">
    <property type="term" value="P:signal transduction"/>
    <property type="evidence" value="ECO:0007669"/>
    <property type="project" value="UniProtKB-KW"/>
</dbReference>
<keyword evidence="2" id="KW-1003">Cell membrane</keyword>
<evidence type="ECO:0000256" key="5">
    <source>
        <dbReference type="ARBA" id="ARBA00023136"/>
    </source>
</evidence>
<proteinExistence type="inferred from homology"/>
<evidence type="ECO:0000256" key="1">
    <source>
        <dbReference type="ARBA" id="ARBA00004651"/>
    </source>
</evidence>
<dbReference type="FunFam" id="1.10.287.950:FF:000001">
    <property type="entry name" value="Methyl-accepting chemotaxis sensory transducer"/>
    <property type="match status" value="1"/>
</dbReference>
<dbReference type="InterPro" id="IPR033463">
    <property type="entry name" value="sCache_3"/>
</dbReference>
<dbReference type="InterPro" id="IPR004089">
    <property type="entry name" value="MCPsignal_dom"/>
</dbReference>
<feature type="domain" description="Methyl-accepting transducer" evidence="11">
    <location>
        <begin position="442"/>
        <end position="678"/>
    </location>
</feature>
<dbReference type="GO" id="GO:0005886">
    <property type="term" value="C:plasma membrane"/>
    <property type="evidence" value="ECO:0007669"/>
    <property type="project" value="UniProtKB-SubCell"/>
</dbReference>
<reference evidence="13 14" key="1">
    <citation type="journal article" date="2009" name="Genome Res.">
        <title>Whole genome sequence of Desulfovibrio magneticus strain RS-1 revealed common gene clusters in magnetotactic bacteria.</title>
        <authorList>
            <person name="Nakazawa H."/>
            <person name="Arakaki A."/>
            <person name="Narita-Yamada S."/>
            <person name="Yashiro I."/>
            <person name="Jinno K."/>
            <person name="Aoki N."/>
            <person name="Tsuruyama A."/>
            <person name="Okamura Y."/>
            <person name="Tanikawa S."/>
            <person name="Fujita N."/>
            <person name="Takeyama H."/>
            <person name="Matsunaga T."/>
        </authorList>
    </citation>
    <scope>NUCLEOTIDE SEQUENCE [LARGE SCALE GENOMIC DNA]</scope>
    <source>
        <strain evidence="14">ATCC 700980 / DSM 13731 / RS-1</strain>
    </source>
</reference>
<evidence type="ECO:0000313" key="14">
    <source>
        <dbReference type="Proteomes" id="UP000009071"/>
    </source>
</evidence>
<comment type="subcellular location">
    <subcellularLocation>
        <location evidence="1">Cell membrane</location>
        <topology evidence="1">Multi-pass membrane protein</topology>
    </subcellularLocation>
</comment>
<keyword evidence="14" id="KW-1185">Reference proteome</keyword>
<dbReference type="PANTHER" id="PTHR32089:SF112">
    <property type="entry name" value="LYSOZYME-LIKE PROTEIN-RELATED"/>
    <property type="match status" value="1"/>
</dbReference>
<evidence type="ECO:0000256" key="7">
    <source>
        <dbReference type="ARBA" id="ARBA00029447"/>
    </source>
</evidence>
<dbReference type="Pfam" id="PF00672">
    <property type="entry name" value="HAMP"/>
    <property type="match status" value="1"/>
</dbReference>
<accession>C4XN19</accession>
<dbReference type="CDD" id="cd06225">
    <property type="entry name" value="HAMP"/>
    <property type="match status" value="1"/>
</dbReference>
<keyword evidence="4 10" id="KW-1133">Transmembrane helix</keyword>
<dbReference type="Gene3D" id="1.10.287.950">
    <property type="entry name" value="Methyl-accepting chemotaxis protein"/>
    <property type="match status" value="1"/>
</dbReference>
<dbReference type="Gene3D" id="3.30.450.20">
    <property type="entry name" value="PAS domain"/>
    <property type="match status" value="1"/>
</dbReference>
<dbReference type="SMART" id="SM00283">
    <property type="entry name" value="MA"/>
    <property type="match status" value="1"/>
</dbReference>
<feature type="transmembrane region" description="Helical" evidence="10">
    <location>
        <begin position="45"/>
        <end position="68"/>
    </location>
</feature>
<evidence type="ECO:0000256" key="3">
    <source>
        <dbReference type="ARBA" id="ARBA00022692"/>
    </source>
</evidence>
<comment type="similarity">
    <text evidence="7">Belongs to the methyl-accepting chemotaxis (MCP) protein family.</text>
</comment>
<evidence type="ECO:0000256" key="4">
    <source>
        <dbReference type="ARBA" id="ARBA00022989"/>
    </source>
</evidence>
<keyword evidence="6 8" id="KW-0807">Transducer</keyword>
<keyword evidence="5 10" id="KW-0472">Membrane</keyword>
<dbReference type="Gene3D" id="6.10.340.10">
    <property type="match status" value="1"/>
</dbReference>
<dbReference type="Proteomes" id="UP000009071">
    <property type="component" value="Chromosome"/>
</dbReference>
<keyword evidence="3 10" id="KW-0812">Transmembrane</keyword>
<dbReference type="PANTHER" id="PTHR32089">
    <property type="entry name" value="METHYL-ACCEPTING CHEMOTAXIS PROTEIN MCPB"/>
    <property type="match status" value="1"/>
</dbReference>
<dbReference type="Pfam" id="PF17202">
    <property type="entry name" value="sCache_3_3"/>
    <property type="match status" value="1"/>
</dbReference>
<dbReference type="KEGG" id="dma:DMR_38310"/>
<dbReference type="GO" id="GO:0006935">
    <property type="term" value="P:chemotaxis"/>
    <property type="evidence" value="ECO:0007669"/>
    <property type="project" value="UniProtKB-ARBA"/>
</dbReference>
<gene>
    <name evidence="13" type="ordered locus">DMR_38310</name>
</gene>
<evidence type="ECO:0000259" key="12">
    <source>
        <dbReference type="PROSITE" id="PS50885"/>
    </source>
</evidence>
<evidence type="ECO:0000313" key="13">
    <source>
        <dbReference type="EMBL" id="BAH77322.1"/>
    </source>
</evidence>
<evidence type="ECO:0000256" key="10">
    <source>
        <dbReference type="SAM" id="Phobius"/>
    </source>
</evidence>
<dbReference type="Pfam" id="PF00015">
    <property type="entry name" value="MCPsignal"/>
    <property type="match status" value="1"/>
</dbReference>
<dbReference type="AlphaFoldDB" id="C4XN19"/>
<evidence type="ECO:0000256" key="2">
    <source>
        <dbReference type="ARBA" id="ARBA00022475"/>
    </source>
</evidence>
<dbReference type="PROSITE" id="PS50111">
    <property type="entry name" value="CHEMOTAXIS_TRANSDUC_2"/>
    <property type="match status" value="1"/>
</dbReference>
<keyword evidence="9" id="KW-0175">Coiled coil</keyword>
<dbReference type="STRING" id="573370.DMR_38310"/>
<feature type="domain" description="HAMP" evidence="12">
    <location>
        <begin position="342"/>
        <end position="394"/>
    </location>
</feature>
<feature type="coiled-coil region" evidence="9">
    <location>
        <begin position="386"/>
        <end position="420"/>
    </location>
</feature>
<evidence type="ECO:0000259" key="11">
    <source>
        <dbReference type="PROSITE" id="PS50111"/>
    </source>
</evidence>
<organism evidence="13 14">
    <name type="scientific">Solidesulfovibrio magneticus (strain ATCC 700980 / DSM 13731 / RS-1)</name>
    <name type="common">Desulfovibrio magneticus</name>
    <dbReference type="NCBI Taxonomy" id="573370"/>
    <lineage>
        <taxon>Bacteria</taxon>
        <taxon>Pseudomonadati</taxon>
        <taxon>Thermodesulfobacteriota</taxon>
        <taxon>Desulfovibrionia</taxon>
        <taxon>Desulfovibrionales</taxon>
        <taxon>Desulfovibrionaceae</taxon>
        <taxon>Solidesulfovibrio</taxon>
    </lineage>
</organism>
<dbReference type="eggNOG" id="COG0840">
    <property type="taxonomic scope" value="Bacteria"/>
</dbReference>
<dbReference type="HOGENOM" id="CLU_000445_107_19_7"/>
<protein>
    <submittedName>
        <fullName evidence="13">Methyl-accepting chemotaxis protein</fullName>
    </submittedName>
</protein>